<dbReference type="CDD" id="cd22362">
    <property type="entry name" value="TnsA_endonuclease-like"/>
    <property type="match status" value="1"/>
</dbReference>
<organism evidence="2 3">
    <name type="scientific">Psychromonas ingrahamii (strain DSM 17664 / CCUG 51855 / 37)</name>
    <dbReference type="NCBI Taxonomy" id="357804"/>
    <lineage>
        <taxon>Bacteria</taxon>
        <taxon>Pseudomonadati</taxon>
        <taxon>Pseudomonadota</taxon>
        <taxon>Gammaproteobacteria</taxon>
        <taxon>Alteromonadales</taxon>
        <taxon>Psychromonadaceae</taxon>
        <taxon>Psychromonas</taxon>
    </lineage>
</organism>
<dbReference type="Gene3D" id="3.40.1350.10">
    <property type="match status" value="1"/>
</dbReference>
<dbReference type="InterPro" id="IPR011335">
    <property type="entry name" value="Restrct_endonuc-II-like"/>
</dbReference>
<name>A1SZ91_PSYIN</name>
<feature type="domain" description="TnsA endonuclease N-terminal" evidence="1">
    <location>
        <begin position="69"/>
        <end position="161"/>
    </location>
</feature>
<protein>
    <submittedName>
        <fullName evidence="2">Transposon Tn7 transposition protein A</fullName>
    </submittedName>
</protein>
<dbReference type="AlphaFoldDB" id="A1SZ91"/>
<sequence>MDLQRQHNWYVAHRLSLEFEEIMYDPFWRVEDVRSSGIKTKIAHFSTPGRVMHLLSQNELWMYLDLAQNSDIVETYEQFAIPLDFSLPIAKELGVKHPVYIGSQNVPIIQTIDFVSIRDDGTRVAHPVKQESDALRERTMEKLAIQEAYCELEYIDYQLTTSTELRTVKSESLEAMYRHRNVNPFLKSAFEVWLSNFLGCLSDDRHDRASNILERSALISGVEYQQAASFFYCALWNDRLQMDWKKRLKLELPASDLGIHEHVLVA</sequence>
<proteinExistence type="predicted"/>
<evidence type="ECO:0000313" key="2">
    <source>
        <dbReference type="EMBL" id="ABM04806.1"/>
    </source>
</evidence>
<dbReference type="InterPro" id="IPR011856">
    <property type="entry name" value="tRNA_endonuc-like_dom_sf"/>
</dbReference>
<keyword evidence="3" id="KW-1185">Reference proteome</keyword>
<dbReference type="KEGG" id="pin:Ping_3109"/>
<dbReference type="HOGENOM" id="CLU_1045340_0_0_6"/>
<dbReference type="STRING" id="357804.Ping_3109"/>
<dbReference type="InterPro" id="IPR014833">
    <property type="entry name" value="TnsA_N"/>
</dbReference>
<dbReference type="GO" id="GO:0003676">
    <property type="term" value="F:nucleic acid binding"/>
    <property type="evidence" value="ECO:0007669"/>
    <property type="project" value="InterPro"/>
</dbReference>
<dbReference type="EMBL" id="CP000510">
    <property type="protein sequence ID" value="ABM04806.1"/>
    <property type="molecule type" value="Genomic_DNA"/>
</dbReference>
<accession>A1SZ91</accession>
<evidence type="ECO:0000313" key="3">
    <source>
        <dbReference type="Proteomes" id="UP000000639"/>
    </source>
</evidence>
<dbReference type="SUPFAM" id="SSF52980">
    <property type="entry name" value="Restriction endonuclease-like"/>
    <property type="match status" value="1"/>
</dbReference>
<reference evidence="2" key="1">
    <citation type="submission" date="2007-01" db="EMBL/GenBank/DDBJ databases">
        <title>Complete sequence of Psychromonas ingrahamii 37.</title>
        <authorList>
            <consortium name="US DOE Joint Genome Institute"/>
            <person name="Copeland A."/>
            <person name="Lucas S."/>
            <person name="Lapidus A."/>
            <person name="Barry K."/>
            <person name="Detter J.C."/>
            <person name="Glavina del Rio T."/>
            <person name="Hammon N."/>
            <person name="Israni S."/>
            <person name="Dalin E."/>
            <person name="Tice H."/>
            <person name="Pitluck S."/>
            <person name="Thompson L.S."/>
            <person name="Brettin T."/>
            <person name="Bruce D."/>
            <person name="Han C."/>
            <person name="Tapia R."/>
            <person name="Schmutz J."/>
            <person name="Larimer F."/>
            <person name="Land M."/>
            <person name="Hauser L."/>
            <person name="Kyrpides N."/>
            <person name="Ivanova N."/>
            <person name="Staley J."/>
            <person name="Richardson P."/>
        </authorList>
    </citation>
    <scope>NUCLEOTIDE SEQUENCE [LARGE SCALE GENOMIC DNA]</scope>
    <source>
        <strain evidence="2">37</strain>
    </source>
</reference>
<gene>
    <name evidence="2" type="ordered locus">Ping_3109</name>
</gene>
<evidence type="ECO:0000259" key="1">
    <source>
        <dbReference type="Pfam" id="PF08722"/>
    </source>
</evidence>
<dbReference type="eggNOG" id="ENOG5033439">
    <property type="taxonomic scope" value="Bacteria"/>
</dbReference>
<dbReference type="Pfam" id="PF08722">
    <property type="entry name" value="Tn7_TnsA-like_N"/>
    <property type="match status" value="1"/>
</dbReference>
<dbReference type="Proteomes" id="UP000000639">
    <property type="component" value="Chromosome"/>
</dbReference>